<dbReference type="Pfam" id="PF09335">
    <property type="entry name" value="VTT_dom"/>
    <property type="match status" value="1"/>
</dbReference>
<dbReference type="PANTHER" id="PTHR42709">
    <property type="entry name" value="ALKALINE PHOSPHATASE LIKE PROTEIN"/>
    <property type="match status" value="1"/>
</dbReference>
<keyword evidence="2" id="KW-1003">Cell membrane</keyword>
<name>A0A5C5GE08_9RHOB</name>
<feature type="domain" description="VTT" evidence="8">
    <location>
        <begin position="110"/>
        <end position="233"/>
    </location>
</feature>
<feature type="transmembrane region" description="Helical" evidence="7">
    <location>
        <begin position="96"/>
        <end position="122"/>
    </location>
</feature>
<sequence>MATPRSAPGRTLDDHAPDRSHARTQPPGARHRGRTAPARPRRSPHAGRTCRGARCSRGADHRRGRRCHRPPLRRWGAARPVTEWLLTLVPLYGPPLLALAIFLSCFALPIPASALLLAAGGFASAGDLVLWTVVVAAFAGLWLGDNAMFLLGRKGGTGLARRLGRRAAAIERAREALARRGGVFIFLSRWLFSPLGPYVNFAAGASGKRWVQFVAWGTAGEIVWLSIYLGLGYVFTGTLEAASDLAFDVIMLIGAGFATVALGVWLFGRHRDNVRNSAP</sequence>
<comment type="caution">
    <text evidence="9">The sequence shown here is derived from an EMBL/GenBank/DDBJ whole genome shotgun (WGS) entry which is preliminary data.</text>
</comment>
<feature type="transmembrane region" description="Helical" evidence="7">
    <location>
        <begin position="245"/>
        <end position="267"/>
    </location>
</feature>
<dbReference type="EMBL" id="VFFF01000001">
    <property type="protein sequence ID" value="TNY32267.1"/>
    <property type="molecule type" value="Genomic_DNA"/>
</dbReference>
<feature type="region of interest" description="Disordered" evidence="6">
    <location>
        <begin position="1"/>
        <end position="66"/>
    </location>
</feature>
<keyword evidence="3 7" id="KW-0812">Transmembrane</keyword>
<dbReference type="InterPro" id="IPR032816">
    <property type="entry name" value="VTT_dom"/>
</dbReference>
<organism evidence="9 10">
    <name type="scientific">Pelagovum pacificum</name>
    <dbReference type="NCBI Taxonomy" id="2588711"/>
    <lineage>
        <taxon>Bacteria</taxon>
        <taxon>Pseudomonadati</taxon>
        <taxon>Pseudomonadota</taxon>
        <taxon>Alphaproteobacteria</taxon>
        <taxon>Rhodobacterales</taxon>
        <taxon>Paracoccaceae</taxon>
        <taxon>Pelagovum</taxon>
    </lineage>
</organism>
<feature type="compositionally biased region" description="Basic and acidic residues" evidence="6">
    <location>
        <begin position="11"/>
        <end position="21"/>
    </location>
</feature>
<evidence type="ECO:0000313" key="10">
    <source>
        <dbReference type="Proteomes" id="UP000314011"/>
    </source>
</evidence>
<evidence type="ECO:0000256" key="7">
    <source>
        <dbReference type="SAM" id="Phobius"/>
    </source>
</evidence>
<reference evidence="9 10" key="1">
    <citation type="submission" date="2019-06" db="EMBL/GenBank/DDBJ databases">
        <title>Genome of new Rhodobacteraceae sp. SM1903.</title>
        <authorList>
            <person name="Ren X."/>
        </authorList>
    </citation>
    <scope>NUCLEOTIDE SEQUENCE [LARGE SCALE GENOMIC DNA]</scope>
    <source>
        <strain evidence="9 10">SM1903</strain>
    </source>
</reference>
<keyword evidence="10" id="KW-1185">Reference proteome</keyword>
<feature type="compositionally biased region" description="Basic residues" evidence="6">
    <location>
        <begin position="29"/>
        <end position="45"/>
    </location>
</feature>
<dbReference type="OrthoDB" id="9782291at2"/>
<feature type="transmembrane region" description="Helical" evidence="7">
    <location>
        <begin position="128"/>
        <end position="152"/>
    </location>
</feature>
<evidence type="ECO:0000256" key="2">
    <source>
        <dbReference type="ARBA" id="ARBA00022475"/>
    </source>
</evidence>
<evidence type="ECO:0000256" key="3">
    <source>
        <dbReference type="ARBA" id="ARBA00022692"/>
    </source>
</evidence>
<dbReference type="Proteomes" id="UP000314011">
    <property type="component" value="Unassembled WGS sequence"/>
</dbReference>
<proteinExistence type="predicted"/>
<dbReference type="AlphaFoldDB" id="A0A5C5GE08"/>
<evidence type="ECO:0000259" key="8">
    <source>
        <dbReference type="Pfam" id="PF09335"/>
    </source>
</evidence>
<gene>
    <name evidence="9" type="ORF">FHY64_02940</name>
</gene>
<dbReference type="InterPro" id="IPR051311">
    <property type="entry name" value="DedA_domain"/>
</dbReference>
<dbReference type="GO" id="GO:0005886">
    <property type="term" value="C:plasma membrane"/>
    <property type="evidence" value="ECO:0007669"/>
    <property type="project" value="UniProtKB-SubCell"/>
</dbReference>
<dbReference type="PANTHER" id="PTHR42709:SF6">
    <property type="entry name" value="UNDECAPRENYL PHOSPHATE TRANSPORTER A"/>
    <property type="match status" value="1"/>
</dbReference>
<keyword evidence="4 7" id="KW-1133">Transmembrane helix</keyword>
<keyword evidence="5 7" id="KW-0472">Membrane</keyword>
<evidence type="ECO:0000313" key="9">
    <source>
        <dbReference type="EMBL" id="TNY32267.1"/>
    </source>
</evidence>
<protein>
    <submittedName>
        <fullName evidence="9">DedA family protein</fullName>
    </submittedName>
</protein>
<evidence type="ECO:0000256" key="5">
    <source>
        <dbReference type="ARBA" id="ARBA00023136"/>
    </source>
</evidence>
<evidence type="ECO:0000256" key="6">
    <source>
        <dbReference type="SAM" id="MobiDB-lite"/>
    </source>
</evidence>
<accession>A0A5C5GE08</accession>
<comment type="subcellular location">
    <subcellularLocation>
        <location evidence="1">Cell membrane</location>
        <topology evidence="1">Multi-pass membrane protein</topology>
    </subcellularLocation>
</comment>
<evidence type="ECO:0000256" key="1">
    <source>
        <dbReference type="ARBA" id="ARBA00004651"/>
    </source>
</evidence>
<evidence type="ECO:0000256" key="4">
    <source>
        <dbReference type="ARBA" id="ARBA00022989"/>
    </source>
</evidence>
<feature type="transmembrane region" description="Helical" evidence="7">
    <location>
        <begin position="213"/>
        <end position="233"/>
    </location>
</feature>